<dbReference type="InterPro" id="IPR025291">
    <property type="entry name" value="DUF4153"/>
</dbReference>
<dbReference type="RefSeq" id="WP_121133374.1">
    <property type="nucleotide sequence ID" value="NZ_JBHUFK010000053.1"/>
</dbReference>
<proteinExistence type="predicted"/>
<feature type="transmembrane region" description="Helical" evidence="1">
    <location>
        <begin position="380"/>
        <end position="397"/>
    </location>
</feature>
<dbReference type="Pfam" id="PF13687">
    <property type="entry name" value="DUF4153"/>
    <property type="match status" value="1"/>
</dbReference>
<dbReference type="Proteomes" id="UP000281813">
    <property type="component" value="Unassembled WGS sequence"/>
</dbReference>
<feature type="transmembrane region" description="Helical" evidence="1">
    <location>
        <begin position="355"/>
        <end position="373"/>
    </location>
</feature>
<protein>
    <submittedName>
        <fullName evidence="2">DUF4173 domain-containing protein</fullName>
    </submittedName>
</protein>
<feature type="transmembrane region" description="Helical" evidence="1">
    <location>
        <begin position="244"/>
        <end position="267"/>
    </location>
</feature>
<feature type="transmembrane region" description="Helical" evidence="1">
    <location>
        <begin position="84"/>
        <end position="103"/>
    </location>
</feature>
<keyword evidence="1" id="KW-0472">Membrane</keyword>
<feature type="transmembrane region" description="Helical" evidence="1">
    <location>
        <begin position="287"/>
        <end position="308"/>
    </location>
</feature>
<feature type="transmembrane region" description="Helical" evidence="1">
    <location>
        <begin position="156"/>
        <end position="181"/>
    </location>
</feature>
<gene>
    <name evidence="2" type="ORF">D8M05_15415</name>
</gene>
<dbReference type="OrthoDB" id="9767931at2"/>
<dbReference type="AlphaFoldDB" id="A0A494YTZ7"/>
<comment type="caution">
    <text evidence="2">The sequence shown here is derived from an EMBL/GenBank/DDBJ whole genome shotgun (WGS) entry which is preliminary data.</text>
</comment>
<organism evidence="2 3">
    <name type="scientific">Oceanobacillus bengalensis</name>
    <dbReference type="NCBI Taxonomy" id="1435466"/>
    <lineage>
        <taxon>Bacteria</taxon>
        <taxon>Bacillati</taxon>
        <taxon>Bacillota</taxon>
        <taxon>Bacilli</taxon>
        <taxon>Bacillales</taxon>
        <taxon>Bacillaceae</taxon>
        <taxon>Oceanobacillus</taxon>
    </lineage>
</organism>
<keyword evidence="1" id="KW-1133">Transmembrane helix</keyword>
<feature type="transmembrane region" description="Helical" evidence="1">
    <location>
        <begin position="320"/>
        <end position="339"/>
    </location>
</feature>
<dbReference type="EMBL" id="RBZO01000028">
    <property type="protein sequence ID" value="RKQ13620.1"/>
    <property type="molecule type" value="Genomic_DNA"/>
</dbReference>
<feature type="transmembrane region" description="Helical" evidence="1">
    <location>
        <begin position="12"/>
        <end position="28"/>
    </location>
</feature>
<sequence>MDLKMEKRNWSFFIACLGLAILAELSFFHGRVGISYPIFISAFYIVVFLKYKFAFQHRRIGVLLMLVIWILAGNYVIYDSGFFYVLNALVIPFLVYFHIVLITSPNQLSWASREFVVVLKAKGSEGVKYSISFCKWVFKKIFRNMNEQTEYALKRILIGLVIGGPLLLIIIGLLMSADAVFEEFVLHFPRFITQFNFWDGLIRTALVVVITLLFFGIFQVLSTASKLEKRLSTSIDKKKRWDSLTVLTILVMLNAVYVLFAVIQFQYFFHDGLQEGYTYATYARRGFFELLFVTLLNWSILLSCLRLVESPSKVMKVTMKIMYSILIVVSGIMLASAYQRLSMYEAAYGYTLDRLLAHAVMIFLIVIFAYTLIHVWVESIALLHFYLIAGLIFYTALNVVNIERIIVDGNLERFKETEKIDLYYLNSLSYTGVDGLIELYEIDPNYPELEYMLVNRKYEVLNRSDETWQSFNFTKERVIEDLEELDL</sequence>
<evidence type="ECO:0000313" key="3">
    <source>
        <dbReference type="Proteomes" id="UP000281813"/>
    </source>
</evidence>
<evidence type="ECO:0000256" key="1">
    <source>
        <dbReference type="SAM" id="Phobius"/>
    </source>
</evidence>
<evidence type="ECO:0000313" key="2">
    <source>
        <dbReference type="EMBL" id="RKQ13620.1"/>
    </source>
</evidence>
<reference evidence="2 3" key="1">
    <citation type="journal article" date="2015" name="Antonie Van Leeuwenhoek">
        <title>Oceanobacillus bengalensis sp. nov., a bacterium isolated from seawater of the Bay of Bengal.</title>
        <authorList>
            <person name="Yongchang O."/>
            <person name="Xiang W."/>
            <person name="Wang G."/>
        </authorList>
    </citation>
    <scope>NUCLEOTIDE SEQUENCE [LARGE SCALE GENOMIC DNA]</scope>
    <source>
        <strain evidence="2 3">MCCC 1K00260</strain>
    </source>
</reference>
<name>A0A494YTZ7_9BACI</name>
<feature type="transmembrane region" description="Helical" evidence="1">
    <location>
        <begin position="34"/>
        <end position="53"/>
    </location>
</feature>
<accession>A0A494YTZ7</accession>
<feature type="transmembrane region" description="Helical" evidence="1">
    <location>
        <begin position="60"/>
        <end position="78"/>
    </location>
</feature>
<feature type="transmembrane region" description="Helical" evidence="1">
    <location>
        <begin position="201"/>
        <end position="224"/>
    </location>
</feature>
<keyword evidence="3" id="KW-1185">Reference proteome</keyword>
<keyword evidence="1" id="KW-0812">Transmembrane</keyword>